<protein>
    <submittedName>
        <fullName evidence="1">Uncharacterized protein</fullName>
    </submittedName>
</protein>
<comment type="caution">
    <text evidence="1">The sequence shown here is derived from an EMBL/GenBank/DDBJ whole genome shotgun (WGS) entry which is preliminary data.</text>
</comment>
<dbReference type="AlphaFoldDB" id="A0A0F9BF79"/>
<name>A0A0F9BF79_9ZZZZ</name>
<organism evidence="1">
    <name type="scientific">marine sediment metagenome</name>
    <dbReference type="NCBI Taxonomy" id="412755"/>
    <lineage>
        <taxon>unclassified sequences</taxon>
        <taxon>metagenomes</taxon>
        <taxon>ecological metagenomes</taxon>
    </lineage>
</organism>
<dbReference type="EMBL" id="LAZR01049588">
    <property type="protein sequence ID" value="KKK89309.1"/>
    <property type="molecule type" value="Genomic_DNA"/>
</dbReference>
<proteinExistence type="predicted"/>
<evidence type="ECO:0000313" key="1">
    <source>
        <dbReference type="EMBL" id="KKK89309.1"/>
    </source>
</evidence>
<sequence>MVALVIRRGGHLIKGGKMKYYLCFPSEKDVDVKEKLTRSKALEWLGCCYDNAEEVLNAYETQPREGNNDIRLRAGHIEVVHDGEA</sequence>
<gene>
    <name evidence="1" type="ORF">LCGC14_2734370</name>
</gene>
<accession>A0A0F9BF79</accession>
<reference evidence="1" key="1">
    <citation type="journal article" date="2015" name="Nature">
        <title>Complex archaea that bridge the gap between prokaryotes and eukaryotes.</title>
        <authorList>
            <person name="Spang A."/>
            <person name="Saw J.H."/>
            <person name="Jorgensen S.L."/>
            <person name="Zaremba-Niedzwiedzka K."/>
            <person name="Martijn J."/>
            <person name="Lind A.E."/>
            <person name="van Eijk R."/>
            <person name="Schleper C."/>
            <person name="Guy L."/>
            <person name="Ettema T.J."/>
        </authorList>
    </citation>
    <scope>NUCLEOTIDE SEQUENCE</scope>
</reference>